<comment type="subcellular location">
    <subcellularLocation>
        <location evidence="1">Nucleus</location>
    </subcellularLocation>
</comment>
<evidence type="ECO:0000313" key="10">
    <source>
        <dbReference type="Proteomes" id="UP000887575"/>
    </source>
</evidence>
<dbReference type="FunFam" id="2.130.10.10:FF:001072">
    <property type="entry name" value="Transcription factor unc-37"/>
    <property type="match status" value="1"/>
</dbReference>
<feature type="compositionally biased region" description="Acidic residues" evidence="8">
    <location>
        <begin position="197"/>
        <end position="211"/>
    </location>
</feature>
<feature type="compositionally biased region" description="Gly residues" evidence="8">
    <location>
        <begin position="8"/>
        <end position="23"/>
    </location>
</feature>
<evidence type="ECO:0000256" key="6">
    <source>
        <dbReference type="PROSITE-ProRule" id="PRU00221"/>
    </source>
</evidence>
<feature type="compositionally biased region" description="Basic and acidic residues" evidence="8">
    <location>
        <begin position="184"/>
        <end position="196"/>
    </location>
</feature>
<proteinExistence type="inferred from homology"/>
<keyword evidence="7" id="KW-0175">Coiled coil</keyword>
<reference evidence="11" key="1">
    <citation type="submission" date="2024-02" db="UniProtKB">
        <authorList>
            <consortium name="WormBaseParasite"/>
        </authorList>
    </citation>
    <scope>IDENTIFICATION</scope>
</reference>
<dbReference type="PANTHER" id="PTHR10814:SF21">
    <property type="entry name" value="PROTEIN GROUCHO"/>
    <property type="match status" value="1"/>
</dbReference>
<dbReference type="InterPro" id="IPR015943">
    <property type="entry name" value="WD40/YVTN_repeat-like_dom_sf"/>
</dbReference>
<name>A0AAF3J5E8_9BILA</name>
<dbReference type="GO" id="GO:0003714">
    <property type="term" value="F:transcription corepressor activity"/>
    <property type="evidence" value="ECO:0007669"/>
    <property type="project" value="TreeGrafter"/>
</dbReference>
<dbReference type="InterPro" id="IPR019775">
    <property type="entry name" value="WD40_repeat_CS"/>
</dbReference>
<evidence type="ECO:0000256" key="8">
    <source>
        <dbReference type="SAM" id="MobiDB-lite"/>
    </source>
</evidence>
<dbReference type="PRINTS" id="PR01850">
    <property type="entry name" value="GROUCHOFAMLY"/>
</dbReference>
<dbReference type="InterPro" id="IPR009146">
    <property type="entry name" value="Groucho_enhance"/>
</dbReference>
<dbReference type="PROSITE" id="PS00678">
    <property type="entry name" value="WD_REPEATS_1"/>
    <property type="match status" value="1"/>
</dbReference>
<feature type="domain" description="Groucho/TLE N-terminal Q-rich" evidence="9">
    <location>
        <begin position="24"/>
        <end position="134"/>
    </location>
</feature>
<dbReference type="WBParaSite" id="MBELARI_LOCUS17315">
    <property type="protein sequence ID" value="MBELARI_LOCUS17315"/>
    <property type="gene ID" value="MBELARI_LOCUS17315"/>
</dbReference>
<keyword evidence="5" id="KW-0539">Nucleus</keyword>
<keyword evidence="10" id="KW-1185">Reference proteome</keyword>
<protein>
    <recommendedName>
        <fullName evidence="9">Groucho/TLE N-terminal Q-rich domain-containing protein</fullName>
    </recommendedName>
</protein>
<evidence type="ECO:0000313" key="11">
    <source>
        <dbReference type="WBParaSite" id="MBELARI_LOCUS17315"/>
    </source>
</evidence>
<evidence type="ECO:0000256" key="3">
    <source>
        <dbReference type="ARBA" id="ARBA00022574"/>
    </source>
</evidence>
<dbReference type="InterPro" id="IPR036322">
    <property type="entry name" value="WD40_repeat_dom_sf"/>
</dbReference>
<evidence type="ECO:0000256" key="1">
    <source>
        <dbReference type="ARBA" id="ARBA00004123"/>
    </source>
</evidence>
<feature type="repeat" description="WD" evidence="6">
    <location>
        <begin position="479"/>
        <end position="520"/>
    </location>
</feature>
<dbReference type="PANTHER" id="PTHR10814">
    <property type="entry name" value="TRANSDUCIN-LIKE ENHANCER PROTEIN"/>
    <property type="match status" value="1"/>
</dbReference>
<dbReference type="AlphaFoldDB" id="A0AAF3J5E8"/>
<sequence>MFSNRHATGGGGSGGGHGKGHGMGIMEHLDRIREEYNSVNTQLGQQRQELEKLSIEREQMQRQFMMYYEMSLSMNAEFMKQNEVNKKLSTVLQQVITLLPPDQATTASAAFERAKHVTQADLNQAMMGNSQAQAMALLQGQLGMQLPGNPLMNPAFANPAAFAALAQANSERANSARPRSASGKPEEREAKRTKIDPDEDEGGNIDVEVDEPSGSGQTNGHEKKPARADSGRESAHSVASSGASTPGIPKAPRNPFEAMLGVPTGGAGGRIPPNLAANPALLTSFDPHAQARLLAAAGMVPTNGKPPYSYSVEGTSGPRVTNFPADALTAPGTPNTLKKIDELPHGDVVCAVTVARDRERVFTGGKGCVKVWSLPSSSSSTPSSSTTRTPLHSLDCLRDNYIRSVRLLGDSSRLFVGGEASSIAVWDVQEQKLLCELDSEVQAVYALCLSSDEKRLFACGSDGKVFVWDTHNHQKIATLNGHSDGASCVDLSFDGLTLWTGGLDNSLRAWDIRELKESSKIEFAAQIFSLGCSPRDDWVAVGMESTIVEVVSPTQPEKYQLHMHESCVLSLKYAHSGNWFVSTGKDNAVNCWRSPYGANLVNYKETSSVLSCDISLDEQLLVTGSGEKKATVYEVGYTSTSAL</sequence>
<feature type="region of interest" description="Disordered" evidence="8">
    <location>
        <begin position="1"/>
        <end position="24"/>
    </location>
</feature>
<organism evidence="10 11">
    <name type="scientific">Mesorhabditis belari</name>
    <dbReference type="NCBI Taxonomy" id="2138241"/>
    <lineage>
        <taxon>Eukaryota</taxon>
        <taxon>Metazoa</taxon>
        <taxon>Ecdysozoa</taxon>
        <taxon>Nematoda</taxon>
        <taxon>Chromadorea</taxon>
        <taxon>Rhabditida</taxon>
        <taxon>Rhabditina</taxon>
        <taxon>Rhabditomorpha</taxon>
        <taxon>Rhabditoidea</taxon>
        <taxon>Rhabditidae</taxon>
        <taxon>Mesorhabditinae</taxon>
        <taxon>Mesorhabditis</taxon>
    </lineage>
</organism>
<dbReference type="InterPro" id="IPR005617">
    <property type="entry name" value="Groucho/TLE_N"/>
</dbReference>
<evidence type="ECO:0000256" key="7">
    <source>
        <dbReference type="SAM" id="Coils"/>
    </source>
</evidence>
<feature type="repeat" description="WD" evidence="6">
    <location>
        <begin position="437"/>
        <end position="478"/>
    </location>
</feature>
<accession>A0AAF3J5E8</accession>
<keyword evidence="3 6" id="KW-0853">WD repeat</keyword>
<feature type="compositionally biased region" description="Basic and acidic residues" evidence="8">
    <location>
        <begin position="220"/>
        <end position="235"/>
    </location>
</feature>
<feature type="repeat" description="WD" evidence="6">
    <location>
        <begin position="561"/>
        <end position="592"/>
    </location>
</feature>
<evidence type="ECO:0000256" key="2">
    <source>
        <dbReference type="ARBA" id="ARBA00005969"/>
    </source>
</evidence>
<dbReference type="PROSITE" id="PS50294">
    <property type="entry name" value="WD_REPEATS_REGION"/>
    <property type="match status" value="1"/>
</dbReference>
<keyword evidence="4" id="KW-0677">Repeat</keyword>
<dbReference type="GO" id="GO:0005667">
    <property type="term" value="C:transcription regulator complex"/>
    <property type="evidence" value="ECO:0007669"/>
    <property type="project" value="TreeGrafter"/>
</dbReference>
<dbReference type="Pfam" id="PF03920">
    <property type="entry name" value="TLE_N"/>
    <property type="match status" value="1"/>
</dbReference>
<dbReference type="InterPro" id="IPR001680">
    <property type="entry name" value="WD40_rpt"/>
</dbReference>
<feature type="region of interest" description="Disordered" evidence="8">
    <location>
        <begin position="168"/>
        <end position="256"/>
    </location>
</feature>
<evidence type="ECO:0000256" key="4">
    <source>
        <dbReference type="ARBA" id="ARBA00022737"/>
    </source>
</evidence>
<comment type="similarity">
    <text evidence="2">Belongs to the WD repeat Groucho/TLE family.</text>
</comment>
<dbReference type="Proteomes" id="UP000887575">
    <property type="component" value="Unassembled WGS sequence"/>
</dbReference>
<evidence type="ECO:0000256" key="5">
    <source>
        <dbReference type="ARBA" id="ARBA00023242"/>
    </source>
</evidence>
<dbReference type="SMART" id="SM00320">
    <property type="entry name" value="WD40"/>
    <property type="match status" value="6"/>
</dbReference>
<dbReference type="PROSITE" id="PS50082">
    <property type="entry name" value="WD_REPEATS_2"/>
    <property type="match status" value="3"/>
</dbReference>
<dbReference type="GO" id="GO:0005634">
    <property type="term" value="C:nucleus"/>
    <property type="evidence" value="ECO:0007669"/>
    <property type="project" value="UniProtKB-SubCell"/>
</dbReference>
<dbReference type="Gene3D" id="2.130.10.10">
    <property type="entry name" value="YVTN repeat-like/Quinoprotein amine dehydrogenase"/>
    <property type="match status" value="1"/>
</dbReference>
<dbReference type="SUPFAM" id="SSF50978">
    <property type="entry name" value="WD40 repeat-like"/>
    <property type="match status" value="1"/>
</dbReference>
<feature type="coiled-coil region" evidence="7">
    <location>
        <begin position="29"/>
        <end position="63"/>
    </location>
</feature>
<evidence type="ECO:0000259" key="9">
    <source>
        <dbReference type="Pfam" id="PF03920"/>
    </source>
</evidence>
<dbReference type="Pfam" id="PF00400">
    <property type="entry name" value="WD40"/>
    <property type="match status" value="3"/>
</dbReference>
<dbReference type="GO" id="GO:0090090">
    <property type="term" value="P:negative regulation of canonical Wnt signaling pathway"/>
    <property type="evidence" value="ECO:0007669"/>
    <property type="project" value="TreeGrafter"/>
</dbReference>